<dbReference type="GO" id="GO:1990592">
    <property type="term" value="P:protein K69-linked ufmylation"/>
    <property type="evidence" value="ECO:0007669"/>
    <property type="project" value="TreeGrafter"/>
</dbReference>
<sequence>MPFEVTVCLSKLLYAFRSNRLDKFGTELRSQLADCSDPPTLLLLAVLLSLKKFFGVAVHASGKFVSPLILFISSKANKVSDPSLSELRELLVDTQRLVVACIRKERSNDEGGGVEEGEEEKEQLTARMESLKAFFAENAQKSDML</sequence>
<reference evidence="2" key="1">
    <citation type="submission" date="2014-05" db="EMBL/GenBank/DDBJ databases">
        <title>The genome and life-stage specific transcriptomes of Globodera pallida elucidate key aspects of plant parasitism by a cyst nematode.</title>
        <authorList>
            <person name="Cotton J.A."/>
            <person name="Lilley C.J."/>
            <person name="Jones L.M."/>
            <person name="Kikuchi T."/>
            <person name="Reid A.J."/>
            <person name="Thorpe P."/>
            <person name="Tsai I.J."/>
            <person name="Beasley H."/>
            <person name="Blok V."/>
            <person name="Cock P.J.A."/>
            <person name="Van den Akker S.E."/>
            <person name="Holroyd N."/>
            <person name="Hunt M."/>
            <person name="Mantelin S."/>
            <person name="Naghra H."/>
            <person name="Pain A."/>
            <person name="Palomares-Rius J.E."/>
            <person name="Zarowiecki M."/>
            <person name="Berriman M."/>
            <person name="Jones J.T."/>
            <person name="Urwin P.E."/>
        </authorList>
    </citation>
    <scope>NUCLEOTIDE SEQUENCE [LARGE SCALE GENOMIC DNA]</scope>
    <source>
        <strain evidence="2">Lindley</strain>
    </source>
</reference>
<dbReference type="PANTHER" id="PTHR31057:SF0">
    <property type="entry name" value="E3 UFM1-PROTEIN LIGASE 1"/>
    <property type="match status" value="1"/>
</dbReference>
<dbReference type="InterPro" id="IPR018611">
    <property type="entry name" value="Ufl1"/>
</dbReference>
<proteinExistence type="predicted"/>
<evidence type="ECO:0000313" key="3">
    <source>
        <dbReference type="WBParaSite" id="GPLIN_001590700"/>
    </source>
</evidence>
<evidence type="ECO:0000259" key="1">
    <source>
        <dbReference type="Pfam" id="PF25041"/>
    </source>
</evidence>
<keyword evidence="2" id="KW-1185">Reference proteome</keyword>
<reference evidence="3" key="2">
    <citation type="submission" date="2016-06" db="UniProtKB">
        <authorList>
            <consortium name="WormBaseParasite"/>
        </authorList>
    </citation>
    <scope>IDENTIFICATION</scope>
</reference>
<dbReference type="Pfam" id="PF25041">
    <property type="entry name" value="UFL1_C"/>
    <property type="match status" value="1"/>
</dbReference>
<accession>A0A183CSP9</accession>
<dbReference type="GO" id="GO:0034976">
    <property type="term" value="P:response to endoplasmic reticulum stress"/>
    <property type="evidence" value="ECO:0007669"/>
    <property type="project" value="TreeGrafter"/>
</dbReference>
<dbReference type="WBParaSite" id="GPLIN_001590700">
    <property type="protein sequence ID" value="GPLIN_001590700"/>
    <property type="gene ID" value="GPLIN_001590700"/>
</dbReference>
<organism evidence="2 3">
    <name type="scientific">Globodera pallida</name>
    <name type="common">Potato cyst nematode worm</name>
    <name type="synonym">Heterodera pallida</name>
    <dbReference type="NCBI Taxonomy" id="36090"/>
    <lineage>
        <taxon>Eukaryota</taxon>
        <taxon>Metazoa</taxon>
        <taxon>Ecdysozoa</taxon>
        <taxon>Nematoda</taxon>
        <taxon>Chromadorea</taxon>
        <taxon>Rhabditida</taxon>
        <taxon>Tylenchina</taxon>
        <taxon>Tylenchomorpha</taxon>
        <taxon>Tylenchoidea</taxon>
        <taxon>Heteroderidae</taxon>
        <taxon>Heteroderinae</taxon>
        <taxon>Globodera</taxon>
    </lineage>
</organism>
<dbReference type="GO" id="GO:0061666">
    <property type="term" value="F:UFM1 ligase activity"/>
    <property type="evidence" value="ECO:0007669"/>
    <property type="project" value="InterPro"/>
</dbReference>
<evidence type="ECO:0000313" key="2">
    <source>
        <dbReference type="Proteomes" id="UP000050741"/>
    </source>
</evidence>
<dbReference type="InterPro" id="IPR056761">
    <property type="entry name" value="Ufl1-like_C"/>
</dbReference>
<feature type="domain" description="E3 UFM1-protein ligase-like C-terminal" evidence="1">
    <location>
        <begin position="27"/>
        <end position="133"/>
    </location>
</feature>
<dbReference type="GO" id="GO:0005789">
    <property type="term" value="C:endoplasmic reticulum membrane"/>
    <property type="evidence" value="ECO:0007669"/>
    <property type="project" value="TreeGrafter"/>
</dbReference>
<dbReference type="GO" id="GO:0032434">
    <property type="term" value="P:regulation of proteasomal ubiquitin-dependent protein catabolic process"/>
    <property type="evidence" value="ECO:0007669"/>
    <property type="project" value="TreeGrafter"/>
</dbReference>
<dbReference type="AlphaFoldDB" id="A0A183CSP9"/>
<dbReference type="PANTHER" id="PTHR31057">
    <property type="entry name" value="E3 UFM1-PROTEIN LIGASE 1"/>
    <property type="match status" value="1"/>
</dbReference>
<dbReference type="Proteomes" id="UP000050741">
    <property type="component" value="Unassembled WGS sequence"/>
</dbReference>
<protein>
    <submittedName>
        <fullName evidence="3">FH2 domain-containing protein</fullName>
    </submittedName>
</protein>
<name>A0A183CSP9_GLOPA</name>